<gene>
    <name evidence="2" type="primary">nad6</name>
</gene>
<evidence type="ECO:0000313" key="2">
    <source>
        <dbReference type="EMBL" id="ABR12403.1"/>
    </source>
</evidence>
<sequence length="153" mass="17661">MTIFLSLTLTILLTSLLINTPLLLGVTLLILSLNIVLITSLLFNSWFSFMIFLIYISGLLVLFSYFNALISNQLMFLSNYMYMGLILNTLLFIMLKSNQSFYNTNYSKIEPLSIMMNYNYLTVIIILLILLTTMISVVKLTEKNKKTLRPFIK</sequence>
<keyword evidence="1" id="KW-1133">Transmembrane helix</keyword>
<reference evidence="2" key="1">
    <citation type="submission" date="2007-03" db="EMBL/GenBank/DDBJ databases">
        <title>Mitochondrial genome and nuclear sequence data support Myzostomida as part of the annelid radiation.</title>
        <authorList>
            <person name="Bleidorn C."/>
            <person name="Eeckhaut I."/>
            <person name="Podsiadlowski L."/>
            <person name="Schult N."/>
            <person name="McHugh D."/>
            <person name="Halanych K.M."/>
            <person name="Milinkovitch M.C."/>
            <person name="Tiedemann R."/>
        </authorList>
    </citation>
    <scope>NUCLEOTIDE SEQUENCE</scope>
</reference>
<protein>
    <submittedName>
        <fullName evidence="2">NADH dehydrogenase subunit 6</fullName>
    </submittedName>
</protein>
<geneLocation type="mitochondrion" evidence="2"/>
<keyword evidence="1" id="KW-0472">Membrane</keyword>
<name>A6MVL6_MYZSE</name>
<feature type="transmembrane region" description="Helical" evidence="1">
    <location>
        <begin position="80"/>
        <end position="98"/>
    </location>
</feature>
<keyword evidence="2" id="KW-0496">Mitochondrion</keyword>
<proteinExistence type="predicted"/>
<feature type="transmembrane region" description="Helical" evidence="1">
    <location>
        <begin position="118"/>
        <end position="140"/>
    </location>
</feature>
<feature type="transmembrane region" description="Helical" evidence="1">
    <location>
        <begin position="49"/>
        <end position="68"/>
    </location>
</feature>
<organism evidence="2">
    <name type="scientific">Myzostoma seymourcollegiorum</name>
    <name type="common">Polychaete worm</name>
    <dbReference type="NCBI Taxonomy" id="447489"/>
    <lineage>
        <taxon>Eukaryota</taxon>
        <taxon>Metazoa</taxon>
        <taxon>Spiralia</taxon>
        <taxon>Lophotrochozoa</taxon>
        <taxon>Annelida</taxon>
        <taxon>Myzostomida</taxon>
        <taxon>Myzostomatidae</taxon>
        <taxon>Myzostoma</taxon>
    </lineage>
</organism>
<accession>A6MVL6</accession>
<evidence type="ECO:0000256" key="1">
    <source>
        <dbReference type="SAM" id="Phobius"/>
    </source>
</evidence>
<keyword evidence="1" id="KW-0812">Transmembrane</keyword>
<dbReference type="EMBL" id="EF506562">
    <property type="protein sequence ID" value="ABR12403.1"/>
    <property type="molecule type" value="Genomic_DNA"/>
</dbReference>
<dbReference type="AlphaFoldDB" id="A6MVL6"/>